<evidence type="ECO:0000256" key="8">
    <source>
        <dbReference type="SAM" id="MobiDB-lite"/>
    </source>
</evidence>
<sequence length="667" mass="73743">MKNPLRNSFHKRNSSNNNNSTNGESSSVHSDNVTRYEMKNLKPKEKEISTEQENEVEYFENTKIQEGGIDDSTITQTNDYEQNITKPTSRVRNFIDSFKPAEVKNSPEKDTASITSNEMMIDEEILSLSNLDGQRVPPPRKIENKSDELKKTIKPRHVLMISLGTGIGTGLLVGLGSSLVAAGPAGLLLGFGIMGTCLYCIIQAVGEMAVAYSDLVGGFNAYPSFLVDPAFGFSVAWVYALQWLCVCPLELVTASMTIKYWTTKVDPDVFVIIFYVLILAINIVGGAAGYAEAEFIFNSCKILMMIGFFILGIIIICGGAGNDGYIGGKYWHEPGAFRGEHAIDRFKGVMATLVNAAFAFGMSEFIGVTASEQSNPRKAIPSAAKKMLYRIVCMFLASITIVGFLVPYDSDQLLGSSGGGVKASPYVLAVSTHGVKVVPHFINAVILISVLSVANSAFYSSSRMLLSLAEQGYAPKIFCYIDREGRPLVGMAMASLFGVIAFCATSPKEDEVFVWLLAISGLSQLFTWIAICVSHVRFRRAMHVQGKSIGELGFRSQVGAWGSSYAAIMMVCILIAQFWVAIAPIGEGKLDAKNFFENYLAMPILLALYFGYKIYTKNWTIFIRAKDIDLVSHRNIFDEEIIKQEEEEYREKLRNGPMWRRVYDFWC</sequence>
<keyword evidence="7 9" id="KW-0472">Membrane</keyword>
<name>G0WD96_NAUDC</name>
<dbReference type="RefSeq" id="XP_003671000.1">
    <property type="nucleotide sequence ID" value="XM_003670952.1"/>
</dbReference>
<reference evidence="11 12" key="1">
    <citation type="journal article" date="2011" name="Proc. Natl. Acad. Sci. U.S.A.">
        <title>Evolutionary erosion of yeast sex chromosomes by mating-type switching accidents.</title>
        <authorList>
            <person name="Gordon J.L."/>
            <person name="Armisen D."/>
            <person name="Proux-Wera E."/>
            <person name="Oheigeartaigh S.S."/>
            <person name="Byrne K.P."/>
            <person name="Wolfe K.H."/>
        </authorList>
    </citation>
    <scope>NUCLEOTIDE SEQUENCE [LARGE SCALE GENOMIC DNA]</scope>
    <source>
        <strain evidence="12">ATCC 10597 / BCRC 20456 / CBS 421 / NBRC 0211 / NRRL Y-12639</strain>
    </source>
</reference>
<dbReference type="PROSITE" id="PS00218">
    <property type="entry name" value="AMINO_ACID_PERMEASE_1"/>
    <property type="match status" value="1"/>
</dbReference>
<dbReference type="HOGENOM" id="CLU_007946_12_0_1"/>
<feature type="domain" description="Amino acid permease/ SLC12A" evidence="10">
    <location>
        <begin position="157"/>
        <end position="620"/>
    </location>
</feature>
<evidence type="ECO:0000256" key="4">
    <source>
        <dbReference type="ARBA" id="ARBA00022692"/>
    </source>
</evidence>
<dbReference type="NCBIfam" id="TIGR00913">
    <property type="entry name" value="2A0310"/>
    <property type="match status" value="1"/>
</dbReference>
<feature type="transmembrane region" description="Helical" evidence="9">
    <location>
        <begin position="441"/>
        <end position="459"/>
    </location>
</feature>
<gene>
    <name evidence="11" type="primary">NDAI0F04390</name>
    <name evidence="11" type="ordered locus">NDAI_0F04390</name>
</gene>
<evidence type="ECO:0000256" key="7">
    <source>
        <dbReference type="ARBA" id="ARBA00023136"/>
    </source>
</evidence>
<organism evidence="11 12">
    <name type="scientific">Naumovozyma dairenensis (strain ATCC 10597 / BCRC 20456 / CBS 421 / NBRC 0211 / NRRL Y-12639)</name>
    <name type="common">Saccharomyces dairenensis</name>
    <dbReference type="NCBI Taxonomy" id="1071378"/>
    <lineage>
        <taxon>Eukaryota</taxon>
        <taxon>Fungi</taxon>
        <taxon>Dikarya</taxon>
        <taxon>Ascomycota</taxon>
        <taxon>Saccharomycotina</taxon>
        <taxon>Saccharomycetes</taxon>
        <taxon>Saccharomycetales</taxon>
        <taxon>Saccharomycetaceae</taxon>
        <taxon>Naumovozyma</taxon>
    </lineage>
</organism>
<feature type="transmembrane region" description="Helical" evidence="9">
    <location>
        <begin position="488"/>
        <end position="507"/>
    </location>
</feature>
<evidence type="ECO:0000256" key="9">
    <source>
        <dbReference type="SAM" id="Phobius"/>
    </source>
</evidence>
<comment type="subcellular location">
    <subcellularLocation>
        <location evidence="1">Membrane</location>
        <topology evidence="1">Multi-pass membrane protein</topology>
    </subcellularLocation>
</comment>
<keyword evidence="6 9" id="KW-1133">Transmembrane helix</keyword>
<comment type="similarity">
    <text evidence="2">Belongs to the amino acid-polyamine-organocation (APC) superfamily. YAT (TC 2.A.3.10) family.</text>
</comment>
<evidence type="ECO:0000313" key="11">
    <source>
        <dbReference type="EMBL" id="CCD25757.1"/>
    </source>
</evidence>
<proteinExistence type="inferred from homology"/>
<accession>G0WD96</accession>
<dbReference type="KEGG" id="ndi:NDAI_0F04390"/>
<dbReference type="OrthoDB" id="3900342at2759"/>
<evidence type="ECO:0000259" key="10">
    <source>
        <dbReference type="Pfam" id="PF00324"/>
    </source>
</evidence>
<feature type="transmembrane region" description="Helical" evidence="9">
    <location>
        <begin position="513"/>
        <end position="538"/>
    </location>
</feature>
<evidence type="ECO:0000256" key="5">
    <source>
        <dbReference type="ARBA" id="ARBA00022970"/>
    </source>
</evidence>
<dbReference type="Proteomes" id="UP000000689">
    <property type="component" value="Chromosome 6"/>
</dbReference>
<feature type="transmembrane region" description="Helical" evidence="9">
    <location>
        <begin position="158"/>
        <end position="181"/>
    </location>
</feature>
<dbReference type="PANTHER" id="PTHR43341:SF17">
    <property type="entry name" value="GENERAL AMINO ACID PERMEASE AGP1-RELATED"/>
    <property type="match status" value="1"/>
</dbReference>
<dbReference type="OMA" id="TWNYCIQ"/>
<feature type="compositionally biased region" description="Low complexity" evidence="8">
    <location>
        <begin position="14"/>
        <end position="27"/>
    </location>
</feature>
<dbReference type="GeneID" id="11497095"/>
<feature type="transmembrane region" description="Helical" evidence="9">
    <location>
        <begin position="599"/>
        <end position="616"/>
    </location>
</feature>
<feature type="transmembrane region" description="Helical" evidence="9">
    <location>
        <begin position="187"/>
        <end position="213"/>
    </location>
</feature>
<feature type="transmembrane region" description="Helical" evidence="9">
    <location>
        <begin position="558"/>
        <end position="579"/>
    </location>
</feature>
<keyword evidence="4 9" id="KW-0812">Transmembrane</keyword>
<dbReference type="GO" id="GO:0016020">
    <property type="term" value="C:membrane"/>
    <property type="evidence" value="ECO:0007669"/>
    <property type="project" value="UniProtKB-SubCell"/>
</dbReference>
<dbReference type="STRING" id="1071378.G0WD96"/>
<dbReference type="InterPro" id="IPR004762">
    <property type="entry name" value="Amino_acid_permease_fungi"/>
</dbReference>
<evidence type="ECO:0000256" key="2">
    <source>
        <dbReference type="ARBA" id="ARBA00006983"/>
    </source>
</evidence>
<keyword evidence="5" id="KW-0029">Amino-acid transport</keyword>
<dbReference type="AlphaFoldDB" id="G0WD96"/>
<feature type="transmembrane region" description="Helical" evidence="9">
    <location>
        <begin position="387"/>
        <end position="408"/>
    </location>
</feature>
<feature type="transmembrane region" description="Helical" evidence="9">
    <location>
        <begin position="225"/>
        <end position="249"/>
    </location>
</feature>
<keyword evidence="12" id="KW-1185">Reference proteome</keyword>
<feature type="transmembrane region" description="Helical" evidence="9">
    <location>
        <begin position="302"/>
        <end position="321"/>
    </location>
</feature>
<evidence type="ECO:0000313" key="12">
    <source>
        <dbReference type="Proteomes" id="UP000000689"/>
    </source>
</evidence>
<evidence type="ECO:0000256" key="1">
    <source>
        <dbReference type="ARBA" id="ARBA00004141"/>
    </source>
</evidence>
<dbReference type="InterPro" id="IPR004840">
    <property type="entry name" value="Amino_acid_permease_CS"/>
</dbReference>
<evidence type="ECO:0000256" key="6">
    <source>
        <dbReference type="ARBA" id="ARBA00022989"/>
    </source>
</evidence>
<feature type="transmembrane region" description="Helical" evidence="9">
    <location>
        <begin position="348"/>
        <end position="366"/>
    </location>
</feature>
<feature type="transmembrane region" description="Helical" evidence="9">
    <location>
        <begin position="269"/>
        <end position="290"/>
    </location>
</feature>
<dbReference type="FunFam" id="1.20.1740.10:FF:000017">
    <property type="entry name" value="Amino acid permease"/>
    <property type="match status" value="1"/>
</dbReference>
<feature type="compositionally biased region" description="Basic and acidic residues" evidence="8">
    <location>
        <begin position="32"/>
        <end position="49"/>
    </location>
</feature>
<dbReference type="GO" id="GO:0015171">
    <property type="term" value="F:amino acid transmembrane transporter activity"/>
    <property type="evidence" value="ECO:0007669"/>
    <property type="project" value="UniProtKB-ARBA"/>
</dbReference>
<dbReference type="EMBL" id="HE580272">
    <property type="protein sequence ID" value="CCD25757.1"/>
    <property type="molecule type" value="Genomic_DNA"/>
</dbReference>
<dbReference type="PANTHER" id="PTHR43341">
    <property type="entry name" value="AMINO ACID PERMEASE"/>
    <property type="match status" value="1"/>
</dbReference>
<protein>
    <recommendedName>
        <fullName evidence="10">Amino acid permease/ SLC12A domain-containing protein</fullName>
    </recommendedName>
</protein>
<dbReference type="Pfam" id="PF00324">
    <property type="entry name" value="AA_permease"/>
    <property type="match status" value="1"/>
</dbReference>
<keyword evidence="3" id="KW-0813">Transport</keyword>
<dbReference type="Gene3D" id="1.20.1740.10">
    <property type="entry name" value="Amino acid/polyamine transporter I"/>
    <property type="match status" value="1"/>
</dbReference>
<feature type="region of interest" description="Disordered" evidence="8">
    <location>
        <begin position="1"/>
        <end position="52"/>
    </location>
</feature>
<dbReference type="InterPro" id="IPR050524">
    <property type="entry name" value="APC_YAT"/>
</dbReference>
<dbReference type="eggNOG" id="KOG1286">
    <property type="taxonomic scope" value="Eukaryota"/>
</dbReference>
<dbReference type="InterPro" id="IPR004841">
    <property type="entry name" value="AA-permease/SLC12A_dom"/>
</dbReference>
<evidence type="ECO:0000256" key="3">
    <source>
        <dbReference type="ARBA" id="ARBA00022448"/>
    </source>
</evidence>